<dbReference type="Pfam" id="PF26563">
    <property type="entry name" value="Rv3660c_N"/>
    <property type="match status" value="1"/>
</dbReference>
<feature type="domain" description="Rv3660c-like CheY-like N-terminal" evidence="1">
    <location>
        <begin position="9"/>
        <end position="113"/>
    </location>
</feature>
<keyword evidence="2" id="KW-0547">Nucleotide-binding</keyword>
<dbReference type="SUPFAM" id="SSF52540">
    <property type="entry name" value="P-loop containing nucleoside triphosphate hydrolases"/>
    <property type="match status" value="1"/>
</dbReference>
<dbReference type="GO" id="GO:0005524">
    <property type="term" value="F:ATP binding"/>
    <property type="evidence" value="ECO:0007669"/>
    <property type="project" value="TreeGrafter"/>
</dbReference>
<dbReference type="STRING" id="115433.SAMN05421835_13346"/>
<protein>
    <submittedName>
        <fullName evidence="2">Helicase/secretion neighborhood CpaE-like protein</fullName>
    </submittedName>
</protein>
<dbReference type="GO" id="GO:0009898">
    <property type="term" value="C:cytoplasmic side of plasma membrane"/>
    <property type="evidence" value="ECO:0007669"/>
    <property type="project" value="TreeGrafter"/>
</dbReference>
<dbReference type="InterPro" id="IPR027417">
    <property type="entry name" value="P-loop_NTPase"/>
</dbReference>
<name>A0A1I4CBN0_9PSEU</name>
<dbReference type="OrthoDB" id="3252838at2"/>
<dbReference type="GO" id="GO:0004386">
    <property type="term" value="F:helicase activity"/>
    <property type="evidence" value="ECO:0007669"/>
    <property type="project" value="UniProtKB-KW"/>
</dbReference>
<dbReference type="Proteomes" id="UP000199025">
    <property type="component" value="Unassembled WGS sequence"/>
</dbReference>
<dbReference type="NCBIfam" id="TIGR03815">
    <property type="entry name" value="CpaE_hom_Actino"/>
    <property type="match status" value="1"/>
</dbReference>
<dbReference type="InterPro" id="IPR059050">
    <property type="entry name" value="Rv3660c_N"/>
</dbReference>
<dbReference type="EMBL" id="FORP01000033">
    <property type="protein sequence ID" value="SFK78030.1"/>
    <property type="molecule type" value="Genomic_DNA"/>
</dbReference>
<keyword evidence="2" id="KW-0378">Hydrolase</keyword>
<keyword evidence="2" id="KW-0347">Helicase</keyword>
<evidence type="ECO:0000313" key="2">
    <source>
        <dbReference type="EMBL" id="SFK78030.1"/>
    </source>
</evidence>
<dbReference type="PANTHER" id="PTHR43384">
    <property type="entry name" value="SEPTUM SITE-DETERMINING PROTEIN MIND HOMOLOG, CHLOROPLASTIC-RELATED"/>
    <property type="match status" value="1"/>
</dbReference>
<gene>
    <name evidence="2" type="ORF">SAMN05421835_13346</name>
</gene>
<dbReference type="GO" id="GO:0016887">
    <property type="term" value="F:ATP hydrolysis activity"/>
    <property type="evidence" value="ECO:0007669"/>
    <property type="project" value="TreeGrafter"/>
</dbReference>
<keyword evidence="2" id="KW-0067">ATP-binding</keyword>
<organism evidence="2 3">
    <name type="scientific">Amycolatopsis sacchari</name>
    <dbReference type="NCBI Taxonomy" id="115433"/>
    <lineage>
        <taxon>Bacteria</taxon>
        <taxon>Bacillati</taxon>
        <taxon>Actinomycetota</taxon>
        <taxon>Actinomycetes</taxon>
        <taxon>Pseudonocardiales</taxon>
        <taxon>Pseudonocardiaceae</taxon>
        <taxon>Amycolatopsis</taxon>
    </lineage>
</organism>
<dbReference type="AlphaFoldDB" id="A0A1I4CBN0"/>
<evidence type="ECO:0000259" key="1">
    <source>
        <dbReference type="Pfam" id="PF26563"/>
    </source>
</evidence>
<keyword evidence="3" id="KW-1185">Reference proteome</keyword>
<proteinExistence type="predicted"/>
<dbReference type="GO" id="GO:0005829">
    <property type="term" value="C:cytosol"/>
    <property type="evidence" value="ECO:0007669"/>
    <property type="project" value="TreeGrafter"/>
</dbReference>
<reference evidence="2 3" key="1">
    <citation type="submission" date="2016-10" db="EMBL/GenBank/DDBJ databases">
        <authorList>
            <person name="de Groot N.N."/>
        </authorList>
    </citation>
    <scope>NUCLEOTIDE SEQUENCE [LARGE SCALE GENOMIC DNA]</scope>
    <source>
        <strain evidence="2 3">DSM 44468</strain>
    </source>
</reference>
<dbReference type="RefSeq" id="WP_091515888.1">
    <property type="nucleotide sequence ID" value="NZ_CBDQZW010000032.1"/>
</dbReference>
<dbReference type="InterPro" id="IPR022521">
    <property type="entry name" value="Rv3660c"/>
</dbReference>
<sequence length="356" mass="36643">MTDVRPLVIVSDEALLDEVLRLAAAVGCAVERAPDLASAGAAWARAPLVLIDEEVVEGEVGLPPRAKVFLVTKGEPSKSTWASAFAAGVEEVLSLPDAEPVLVGALADVAEGPGVPGGCVVGVIGGRGGAGASVFASALGMAAGQDGALLVDCDQLGGGLDLVLAADAAEGARWPALCFDGGRVPIEALRSALPEHRHRLGRFPFVSCDRKGDGPTSQAVASVVDAGRRAGMAVVCDLPRHLNAAGRAAVQRADLIALVVPAEVRACAAARRVVEGLGVDKVRLVVRGPAPDGLMPQDAAEHIGIPLLTSMAPERYLDRHLERGEFVPRPRSPLITAARIVLAAARQWARPHEVAA</sequence>
<dbReference type="PANTHER" id="PTHR43384:SF11">
    <property type="entry name" value="SEPTUM SITE DETERMINING PROTEIN"/>
    <property type="match status" value="1"/>
</dbReference>
<dbReference type="GO" id="GO:0051782">
    <property type="term" value="P:negative regulation of cell division"/>
    <property type="evidence" value="ECO:0007669"/>
    <property type="project" value="TreeGrafter"/>
</dbReference>
<dbReference type="Gene3D" id="3.40.50.300">
    <property type="entry name" value="P-loop containing nucleotide triphosphate hydrolases"/>
    <property type="match status" value="1"/>
</dbReference>
<accession>A0A1I4CBN0</accession>
<evidence type="ECO:0000313" key="3">
    <source>
        <dbReference type="Proteomes" id="UP000199025"/>
    </source>
</evidence>
<dbReference type="InterPro" id="IPR050625">
    <property type="entry name" value="ParA/MinD_ATPase"/>
</dbReference>